<dbReference type="InterPro" id="IPR018314">
    <property type="entry name" value="RsmB/NOL1/NOP2-like_CS"/>
</dbReference>
<evidence type="ECO:0000313" key="11">
    <source>
        <dbReference type="Proteomes" id="UP001603857"/>
    </source>
</evidence>
<dbReference type="EMBL" id="JBGMDY010000005">
    <property type="protein sequence ID" value="KAL2332752.1"/>
    <property type="molecule type" value="Genomic_DNA"/>
</dbReference>
<feature type="binding site" evidence="6">
    <location>
        <begin position="19"/>
        <end position="25"/>
    </location>
    <ligand>
        <name>S-adenosyl-L-methionine</name>
        <dbReference type="ChEBI" id="CHEBI:59789"/>
    </ligand>
</feature>
<feature type="domain" description="SAM-dependent MTase RsmB/NOP-type" evidence="9">
    <location>
        <begin position="1"/>
        <end position="267"/>
    </location>
</feature>
<dbReference type="InterPro" id="IPR057285">
    <property type="entry name" value="Pre-PUA_NSUN2"/>
</dbReference>
<evidence type="ECO:0000256" key="3">
    <source>
        <dbReference type="ARBA" id="ARBA00022679"/>
    </source>
</evidence>
<proteinExistence type="inferred from homology"/>
<evidence type="ECO:0000256" key="1">
    <source>
        <dbReference type="ARBA" id="ARBA00007494"/>
    </source>
</evidence>
<comment type="similarity">
    <text evidence="1 6">Belongs to the class I-like SAM-binding methyltransferase superfamily. RsmB/NOP family.</text>
</comment>
<feature type="binding site" evidence="6">
    <location>
        <position position="111"/>
    </location>
    <ligand>
        <name>S-adenosyl-L-methionine</name>
        <dbReference type="ChEBI" id="CHEBI:59789"/>
    </ligand>
</feature>
<dbReference type="InterPro" id="IPR001678">
    <property type="entry name" value="MeTrfase_RsmB-F_NOP2_dom"/>
</dbReference>
<dbReference type="SUPFAM" id="SSF53335">
    <property type="entry name" value="S-adenosyl-L-methionine-dependent methyltransferases"/>
    <property type="match status" value="1"/>
</dbReference>
<feature type="region of interest" description="Disordered" evidence="7">
    <location>
        <begin position="575"/>
        <end position="610"/>
    </location>
</feature>
<dbReference type="InterPro" id="IPR029063">
    <property type="entry name" value="SAM-dependent_MTases_sf"/>
</dbReference>
<dbReference type="PANTHER" id="PTHR22808">
    <property type="entry name" value="NCL1 YEAST -RELATED NOL1/NOP2/FMU SUN DOMAIN-CONTAINING"/>
    <property type="match status" value="1"/>
</dbReference>
<keyword evidence="4 6" id="KW-0949">S-adenosyl-L-methionine</keyword>
<feature type="active site" description="Nucleophile" evidence="6">
    <location>
        <position position="177"/>
    </location>
</feature>
<evidence type="ECO:0000256" key="2">
    <source>
        <dbReference type="ARBA" id="ARBA00022603"/>
    </source>
</evidence>
<keyword evidence="8" id="KW-0732">Signal</keyword>
<gene>
    <name evidence="10" type="ORF">Fmac_013965</name>
</gene>
<evidence type="ECO:0000259" key="9">
    <source>
        <dbReference type="PROSITE" id="PS51686"/>
    </source>
</evidence>
<name>A0ABD1MAH2_9FABA</name>
<evidence type="ECO:0000256" key="8">
    <source>
        <dbReference type="SAM" id="SignalP"/>
    </source>
</evidence>
<dbReference type="InterPro" id="IPR049560">
    <property type="entry name" value="MeTrfase_RsmB-F_NOP2_cat"/>
</dbReference>
<dbReference type="GO" id="GO:0008168">
    <property type="term" value="F:methyltransferase activity"/>
    <property type="evidence" value="ECO:0007669"/>
    <property type="project" value="UniProtKB-KW"/>
</dbReference>
<evidence type="ECO:0000256" key="6">
    <source>
        <dbReference type="PROSITE-ProRule" id="PRU01023"/>
    </source>
</evidence>
<protein>
    <recommendedName>
        <fullName evidence="9">SAM-dependent MTase RsmB/NOP-type domain-containing protein</fullName>
    </recommendedName>
</protein>
<keyword evidence="2 6" id="KW-0489">Methyltransferase</keyword>
<keyword evidence="5 6" id="KW-0694">RNA-binding</keyword>
<dbReference type="PROSITE" id="PS01153">
    <property type="entry name" value="NOL1_NOP2_SUN"/>
    <property type="match status" value="1"/>
</dbReference>
<sequence>MHIPVLLTIFLFRCFCSVCAAPGSKTFQLLEILHRSTKVGSLPDGMVIANDLDIQRCNLLIHQTKRMCTANLIVTNHEAQHFPGGCLFDSKHNKMEPNRQDQLLFDRVLCDVPCSGDGTLRKAPDLWRKWFCEGVEGPLNLWMSLVSFPNLFVGQVLRDGSELDVQVCDKGKWLVSCKDVPKSHRSVVLPSMFPNGGNYRDVVGSTGDDIITDDVNGNSEDDVQAVENPVIHAFIEEVADFPLERCMRLVPHDQNTGAFFISVLQKVSPLPEIQVKLRKEVDKNVDIANQGNEDAQELEINSLETIPEEISGANINANEPNAADLKVSSVTCAEVDFKEAQDPCIVENITKNTLMGKRKLQIQGKWRGIDPVVFFKDEVIINGIKEFYGIDEQFPFNGHLVTRNSDTSHVKRIYYISKSVKNVLELNFSVGQELKITSVGLKIFERQTSCEGRSAPCAFRITSEGLPLILPHVSKQILNASAIDFKHLLQYRTVKFGDFVDADFGEKATNLMPGCCVVVLGEGNRAATGPAQVDESTIAIGCWKGRASLTVMVGALECHELLERLLMRLDTAAEKDSSMHEDKPFDNKGDKAQQSNGKNEYVEVTGVEGE</sequence>
<evidence type="ECO:0000313" key="10">
    <source>
        <dbReference type="EMBL" id="KAL2332752.1"/>
    </source>
</evidence>
<dbReference type="PROSITE" id="PS51686">
    <property type="entry name" value="SAM_MT_RSMB_NOP"/>
    <property type="match status" value="1"/>
</dbReference>
<feature type="chain" id="PRO_5044743059" description="SAM-dependent MTase RsmB/NOP-type domain-containing protein" evidence="8">
    <location>
        <begin position="21"/>
        <end position="610"/>
    </location>
</feature>
<reference evidence="10 11" key="1">
    <citation type="submission" date="2024-08" db="EMBL/GenBank/DDBJ databases">
        <title>Insights into the chromosomal genome structure of Flemingia macrophylla.</title>
        <authorList>
            <person name="Ding Y."/>
            <person name="Zhao Y."/>
            <person name="Bi W."/>
            <person name="Wu M."/>
            <person name="Zhao G."/>
            <person name="Gong Y."/>
            <person name="Li W."/>
            <person name="Zhang P."/>
        </authorList>
    </citation>
    <scope>NUCLEOTIDE SEQUENCE [LARGE SCALE GENOMIC DNA]</scope>
    <source>
        <strain evidence="10">DYQJB</strain>
        <tissue evidence="10">Leaf</tissue>
    </source>
</reference>
<organism evidence="10 11">
    <name type="scientific">Flemingia macrophylla</name>
    <dbReference type="NCBI Taxonomy" id="520843"/>
    <lineage>
        <taxon>Eukaryota</taxon>
        <taxon>Viridiplantae</taxon>
        <taxon>Streptophyta</taxon>
        <taxon>Embryophyta</taxon>
        <taxon>Tracheophyta</taxon>
        <taxon>Spermatophyta</taxon>
        <taxon>Magnoliopsida</taxon>
        <taxon>eudicotyledons</taxon>
        <taxon>Gunneridae</taxon>
        <taxon>Pentapetalae</taxon>
        <taxon>rosids</taxon>
        <taxon>fabids</taxon>
        <taxon>Fabales</taxon>
        <taxon>Fabaceae</taxon>
        <taxon>Papilionoideae</taxon>
        <taxon>50 kb inversion clade</taxon>
        <taxon>NPAAA clade</taxon>
        <taxon>indigoferoid/millettioid clade</taxon>
        <taxon>Phaseoleae</taxon>
        <taxon>Flemingia</taxon>
    </lineage>
</organism>
<keyword evidence="3 6" id="KW-0808">Transferase</keyword>
<feature type="binding site" evidence="6">
    <location>
        <position position="51"/>
    </location>
    <ligand>
        <name>S-adenosyl-L-methionine</name>
        <dbReference type="ChEBI" id="CHEBI:59789"/>
    </ligand>
</feature>
<keyword evidence="11" id="KW-1185">Reference proteome</keyword>
<dbReference type="PRINTS" id="PR02008">
    <property type="entry name" value="RCMTFAMILY"/>
</dbReference>
<dbReference type="Pfam" id="PF01189">
    <property type="entry name" value="Methyltr_RsmB-F"/>
    <property type="match status" value="1"/>
</dbReference>
<evidence type="ECO:0000256" key="7">
    <source>
        <dbReference type="SAM" id="MobiDB-lite"/>
    </source>
</evidence>
<evidence type="ECO:0000256" key="5">
    <source>
        <dbReference type="ARBA" id="ARBA00022884"/>
    </source>
</evidence>
<comment type="caution">
    <text evidence="10">The sequence shown here is derived from an EMBL/GenBank/DDBJ whole genome shotgun (WGS) entry which is preliminary data.</text>
</comment>
<dbReference type="InterPro" id="IPR023267">
    <property type="entry name" value="RCMT"/>
</dbReference>
<dbReference type="Proteomes" id="UP001603857">
    <property type="component" value="Unassembled WGS sequence"/>
</dbReference>
<dbReference type="PANTHER" id="PTHR22808:SF25">
    <property type="entry name" value="TRNA (CYTOSINE(34)-C(5))-METHYLTRANSFERASE-RELATED"/>
    <property type="match status" value="1"/>
</dbReference>
<dbReference type="GO" id="GO:0003723">
    <property type="term" value="F:RNA binding"/>
    <property type="evidence" value="ECO:0007669"/>
    <property type="project" value="UniProtKB-UniRule"/>
</dbReference>
<feature type="signal peptide" evidence="8">
    <location>
        <begin position="1"/>
        <end position="20"/>
    </location>
</feature>
<dbReference type="GO" id="GO:0032259">
    <property type="term" value="P:methylation"/>
    <property type="evidence" value="ECO:0007669"/>
    <property type="project" value="UniProtKB-KW"/>
</dbReference>
<feature type="compositionally biased region" description="Basic and acidic residues" evidence="7">
    <location>
        <begin position="575"/>
        <end position="591"/>
    </location>
</feature>
<dbReference type="Pfam" id="PF25378">
    <property type="entry name" value="PUA_NSUN2"/>
    <property type="match status" value="1"/>
</dbReference>
<accession>A0ABD1MAH2</accession>
<dbReference type="Pfam" id="PF25376">
    <property type="entry name" value="Pre-PUA_NSUN2"/>
    <property type="match status" value="1"/>
</dbReference>
<dbReference type="AlphaFoldDB" id="A0ABD1MAH2"/>
<dbReference type="Gene3D" id="3.40.50.150">
    <property type="entry name" value="Vaccinia Virus protein VP39"/>
    <property type="match status" value="2"/>
</dbReference>
<evidence type="ECO:0000256" key="4">
    <source>
        <dbReference type="ARBA" id="ARBA00022691"/>
    </source>
</evidence>
<dbReference type="InterPro" id="IPR057286">
    <property type="entry name" value="PUA_NSUN2"/>
</dbReference>
<comment type="caution">
    <text evidence="6">Lacks conserved residue(s) required for the propagation of feature annotation.</text>
</comment>